<organism evidence="1 2">
    <name type="scientific">Paralysiella testudinis</name>
    <dbReference type="NCBI Taxonomy" id="2809020"/>
    <lineage>
        <taxon>Bacteria</taxon>
        <taxon>Pseudomonadati</taxon>
        <taxon>Pseudomonadota</taxon>
        <taxon>Betaproteobacteria</taxon>
        <taxon>Neisseriales</taxon>
        <taxon>Neisseriaceae</taxon>
        <taxon>Paralysiella</taxon>
    </lineage>
</organism>
<gene>
    <name evidence="1" type="ORF">JQU52_08585</name>
</gene>
<dbReference type="KEGG" id="ptes:JQU52_08585"/>
<accession>A0A892ZDV7</accession>
<evidence type="ECO:0000313" key="1">
    <source>
        <dbReference type="EMBL" id="QRQ80810.1"/>
    </source>
</evidence>
<dbReference type="EMBL" id="CP069798">
    <property type="protein sequence ID" value="QRQ80810.1"/>
    <property type="molecule type" value="Genomic_DNA"/>
</dbReference>
<name>A0A892ZDV7_9NEIS</name>
<proteinExistence type="predicted"/>
<dbReference type="RefSeq" id="WP_230338098.1">
    <property type="nucleotide sequence ID" value="NZ_CP069798.1"/>
</dbReference>
<protein>
    <submittedName>
        <fullName evidence="1">Uncharacterized protein</fullName>
    </submittedName>
</protein>
<sequence>MLLLWLMADKAQQQYPHASIMLPESLQAQAAADLAAWAATHGYQAQPSLVDQQPCYRKGRGWLTSATEIRLHPNGQLDIDEVVNFLVGSRRFALNAPAMLGQPVRRHKLKAVNQLLAQWQLPPLVIEAAKVGVKIKK</sequence>
<dbReference type="Proteomes" id="UP000653156">
    <property type="component" value="Chromosome"/>
</dbReference>
<keyword evidence="2" id="KW-1185">Reference proteome</keyword>
<dbReference type="AlphaFoldDB" id="A0A892ZDV7"/>
<reference evidence="1" key="1">
    <citation type="submission" date="2021-02" db="EMBL/GenBank/DDBJ databases">
        <title>Neisseriaceae sp. 26B isolated from the cloaca of a Common Toad-headed Turtle (Mesoclemmys nasuta).</title>
        <authorList>
            <person name="Spergser J."/>
            <person name="Busse H.-J."/>
        </authorList>
    </citation>
    <scope>NUCLEOTIDE SEQUENCE</scope>
    <source>
        <strain evidence="1">26B</strain>
    </source>
</reference>
<evidence type="ECO:0000313" key="2">
    <source>
        <dbReference type="Proteomes" id="UP000653156"/>
    </source>
</evidence>